<dbReference type="InterPro" id="IPR000488">
    <property type="entry name" value="Death_dom"/>
</dbReference>
<keyword evidence="5" id="KW-1185">Reference proteome</keyword>
<dbReference type="InterPro" id="IPR011029">
    <property type="entry name" value="DEATH-like_dom_sf"/>
</dbReference>
<dbReference type="EMBL" id="JAFDVH010000008">
    <property type="protein sequence ID" value="KAG7471917.1"/>
    <property type="molecule type" value="Genomic_DNA"/>
</dbReference>
<evidence type="ECO:0000313" key="4">
    <source>
        <dbReference type="EMBL" id="KAG7471917.1"/>
    </source>
</evidence>
<sequence length="224" mass="24876">MAVLPVGGALLLRSLKVELIDVLSADPDYALQHADALSLLSLPEYRRLKALVDPSEKTRDLLDCVIQKGHGPAEVFLEFLKKADTLETFPKLAPLTKRAGDGQPPQEQSKTKRKNEEAAAISPKKTRHEAGSGVVTEKQLMLVARGVGRSWKQVARLALEIPTVNLEQIEEENPANHVERVFAMLRLWRMRERGKATAARLHSLLSREESGLPPESIDFLLDPI</sequence>
<dbReference type="Pfam" id="PF00531">
    <property type="entry name" value="Death"/>
    <property type="match status" value="1"/>
</dbReference>
<dbReference type="InterPro" id="IPR001315">
    <property type="entry name" value="CARD"/>
</dbReference>
<feature type="domain" description="Death" evidence="2">
    <location>
        <begin position="136"/>
        <end position="207"/>
    </location>
</feature>
<accession>A0A9D3T5B5</accession>
<feature type="region of interest" description="Disordered" evidence="1">
    <location>
        <begin position="93"/>
        <end position="132"/>
    </location>
</feature>
<evidence type="ECO:0000259" key="2">
    <source>
        <dbReference type="PROSITE" id="PS50017"/>
    </source>
</evidence>
<dbReference type="CDD" id="cd01670">
    <property type="entry name" value="Death"/>
    <property type="match status" value="1"/>
</dbReference>
<dbReference type="GO" id="GO:0007165">
    <property type="term" value="P:signal transduction"/>
    <property type="evidence" value="ECO:0007669"/>
    <property type="project" value="InterPro"/>
</dbReference>
<proteinExistence type="predicted"/>
<reference evidence="4" key="1">
    <citation type="submission" date="2021-01" db="EMBL/GenBank/DDBJ databases">
        <authorList>
            <person name="Zahm M."/>
            <person name="Roques C."/>
            <person name="Cabau C."/>
            <person name="Klopp C."/>
            <person name="Donnadieu C."/>
            <person name="Jouanno E."/>
            <person name="Lampietro C."/>
            <person name="Louis A."/>
            <person name="Herpin A."/>
            <person name="Echchiki A."/>
            <person name="Berthelot C."/>
            <person name="Parey E."/>
            <person name="Roest-Crollius H."/>
            <person name="Braasch I."/>
            <person name="Postlethwait J."/>
            <person name="Bobe J."/>
            <person name="Montfort J."/>
            <person name="Bouchez O."/>
            <person name="Begum T."/>
            <person name="Mejri S."/>
            <person name="Adams A."/>
            <person name="Chen W.-J."/>
            <person name="Guiguen Y."/>
        </authorList>
    </citation>
    <scope>NUCLEOTIDE SEQUENCE</scope>
    <source>
        <strain evidence="4">YG-15Mar2019-1</strain>
        <tissue evidence="4">Brain</tissue>
    </source>
</reference>
<dbReference type="OrthoDB" id="8947098at2759"/>
<name>A0A9D3T5B5_MEGAT</name>
<organism evidence="4 5">
    <name type="scientific">Megalops atlanticus</name>
    <name type="common">Tarpon</name>
    <name type="synonym">Clupea gigantea</name>
    <dbReference type="NCBI Taxonomy" id="7932"/>
    <lineage>
        <taxon>Eukaryota</taxon>
        <taxon>Metazoa</taxon>
        <taxon>Chordata</taxon>
        <taxon>Craniata</taxon>
        <taxon>Vertebrata</taxon>
        <taxon>Euteleostomi</taxon>
        <taxon>Actinopterygii</taxon>
        <taxon>Neopterygii</taxon>
        <taxon>Teleostei</taxon>
        <taxon>Elopiformes</taxon>
        <taxon>Megalopidae</taxon>
        <taxon>Megalops</taxon>
    </lineage>
</organism>
<gene>
    <name evidence="4" type="ORF">MATL_G00103080</name>
</gene>
<feature type="domain" description="CARD" evidence="3">
    <location>
        <begin position="11"/>
        <end position="84"/>
    </location>
</feature>
<dbReference type="Proteomes" id="UP001046870">
    <property type="component" value="Chromosome 8"/>
</dbReference>
<comment type="caution">
    <text evidence="4">The sequence shown here is derived from an EMBL/GenBank/DDBJ whole genome shotgun (WGS) entry which is preliminary data.</text>
</comment>
<dbReference type="CDD" id="cd01671">
    <property type="entry name" value="CARD"/>
    <property type="match status" value="1"/>
</dbReference>
<protein>
    <submittedName>
        <fullName evidence="4">Uncharacterized protein</fullName>
    </submittedName>
</protein>
<dbReference type="GO" id="GO:0042981">
    <property type="term" value="P:regulation of apoptotic process"/>
    <property type="evidence" value="ECO:0007669"/>
    <property type="project" value="InterPro"/>
</dbReference>
<evidence type="ECO:0000259" key="3">
    <source>
        <dbReference type="PROSITE" id="PS50209"/>
    </source>
</evidence>
<dbReference type="PROSITE" id="PS50017">
    <property type="entry name" value="DEATH_DOMAIN"/>
    <property type="match status" value="1"/>
</dbReference>
<dbReference type="SUPFAM" id="SSF47986">
    <property type="entry name" value="DEATH domain"/>
    <property type="match status" value="2"/>
</dbReference>
<dbReference type="Gene3D" id="1.10.533.10">
    <property type="entry name" value="Death Domain, Fas"/>
    <property type="match status" value="2"/>
</dbReference>
<evidence type="ECO:0000256" key="1">
    <source>
        <dbReference type="SAM" id="MobiDB-lite"/>
    </source>
</evidence>
<dbReference type="AlphaFoldDB" id="A0A9D3T5B5"/>
<evidence type="ECO:0000313" key="5">
    <source>
        <dbReference type="Proteomes" id="UP001046870"/>
    </source>
</evidence>
<dbReference type="PROSITE" id="PS50209">
    <property type="entry name" value="CARD"/>
    <property type="match status" value="1"/>
</dbReference>